<dbReference type="InterPro" id="IPR002649">
    <property type="entry name" value="tRNA_m1G_MeTrfase_TrmD"/>
</dbReference>
<keyword evidence="7 15" id="KW-0963">Cytoplasm</keyword>
<keyword evidence="9 15" id="KW-0808">Transferase</keyword>
<dbReference type="CDD" id="cd18080">
    <property type="entry name" value="TrmD-like"/>
    <property type="match status" value="1"/>
</dbReference>
<dbReference type="NCBIfam" id="NF000648">
    <property type="entry name" value="PRK00026.1"/>
    <property type="match status" value="1"/>
</dbReference>
<evidence type="ECO:0000256" key="13">
    <source>
        <dbReference type="ARBA" id="ARBA00033392"/>
    </source>
</evidence>
<keyword evidence="11 15" id="KW-0819">tRNA processing</keyword>
<evidence type="ECO:0000313" key="20">
    <source>
        <dbReference type="Proteomes" id="UP000231637"/>
    </source>
</evidence>
<comment type="function">
    <text evidence="1 15 17">Specifically methylates guanosine-37 in various tRNAs.</text>
</comment>
<dbReference type="Gene3D" id="1.10.1270.20">
    <property type="entry name" value="tRNA(m1g37)methyltransferase, domain 2"/>
    <property type="match status" value="1"/>
</dbReference>
<dbReference type="EMBL" id="CP018800">
    <property type="protein sequence ID" value="ATX81287.1"/>
    <property type="molecule type" value="Genomic_DNA"/>
</dbReference>
<evidence type="ECO:0000313" key="19">
    <source>
        <dbReference type="EMBL" id="ATX81287.1"/>
    </source>
</evidence>
<sequence length="229" mass="25568">MFHAQILTLFPEFFESPLSCSIPKRAIEAGIVRVDAIQIRDFATDKHNRVDDTPYGGGPGMLMKPEPVVAAIRRARELHPDTHVVMLTPSGSRFTQAKALEFTGKPGITLLCGRYEGFDERICDYVDEEISLGDYVLSGGEPAAMCVLDAVIRLLPEVLGSPESAVLDSFSEEGILDWPHYTRPEEFEGKKVPEVLLSGNHAAIEKWRHEQARLRTSKRRGARVDHDEK</sequence>
<evidence type="ECO:0000256" key="5">
    <source>
        <dbReference type="ARBA" id="ARBA00012807"/>
    </source>
</evidence>
<dbReference type="InterPro" id="IPR023148">
    <property type="entry name" value="tRNA_m1G_MeTrfase_C_sf"/>
</dbReference>
<reference evidence="19 20" key="1">
    <citation type="submission" date="2016-12" db="EMBL/GenBank/DDBJ databases">
        <title>Isolation and genomic insights into novel planktonic Zetaproteobacteria from stratified waters of the Chesapeake Bay.</title>
        <authorList>
            <person name="McAllister S.M."/>
            <person name="Kato S."/>
            <person name="Chan C.S."/>
            <person name="Chiu B.K."/>
            <person name="Field E.K."/>
        </authorList>
    </citation>
    <scope>NUCLEOTIDE SEQUENCE [LARGE SCALE GENOMIC DNA]</scope>
    <source>
        <strain evidence="19 20">CP-8</strain>
    </source>
</reference>
<evidence type="ECO:0000256" key="3">
    <source>
        <dbReference type="ARBA" id="ARBA00007630"/>
    </source>
</evidence>
<dbReference type="PIRSF" id="PIRSF000386">
    <property type="entry name" value="tRNA_mtase"/>
    <property type="match status" value="1"/>
</dbReference>
<comment type="catalytic activity">
    <reaction evidence="14 15 17">
        <text>guanosine(37) in tRNA + S-adenosyl-L-methionine = N(1)-methylguanosine(37) in tRNA + S-adenosyl-L-homocysteine + H(+)</text>
        <dbReference type="Rhea" id="RHEA:36899"/>
        <dbReference type="Rhea" id="RHEA-COMP:10145"/>
        <dbReference type="Rhea" id="RHEA-COMP:10147"/>
        <dbReference type="ChEBI" id="CHEBI:15378"/>
        <dbReference type="ChEBI" id="CHEBI:57856"/>
        <dbReference type="ChEBI" id="CHEBI:59789"/>
        <dbReference type="ChEBI" id="CHEBI:73542"/>
        <dbReference type="ChEBI" id="CHEBI:74269"/>
        <dbReference type="EC" id="2.1.1.228"/>
    </reaction>
</comment>
<evidence type="ECO:0000256" key="12">
    <source>
        <dbReference type="ARBA" id="ARBA00029736"/>
    </source>
</evidence>
<dbReference type="InterPro" id="IPR016009">
    <property type="entry name" value="tRNA_MeTrfase_TRMD/TRM10"/>
</dbReference>
<dbReference type="HAMAP" id="MF_00605">
    <property type="entry name" value="TrmD"/>
    <property type="match status" value="1"/>
</dbReference>
<evidence type="ECO:0000256" key="14">
    <source>
        <dbReference type="ARBA" id="ARBA00047783"/>
    </source>
</evidence>
<dbReference type="Gene3D" id="3.40.1280.10">
    <property type="match status" value="1"/>
</dbReference>
<evidence type="ECO:0000256" key="16">
    <source>
        <dbReference type="PIRSR" id="PIRSR000386-1"/>
    </source>
</evidence>
<evidence type="ECO:0000256" key="7">
    <source>
        <dbReference type="ARBA" id="ARBA00022490"/>
    </source>
</evidence>
<dbReference type="EC" id="2.1.1.228" evidence="5 15"/>
<dbReference type="AlphaFoldDB" id="A0A2K8L1X5"/>
<dbReference type="GO" id="GO:0002939">
    <property type="term" value="P:tRNA N1-guanine methylation"/>
    <property type="evidence" value="ECO:0007669"/>
    <property type="project" value="TreeGrafter"/>
</dbReference>
<evidence type="ECO:0000256" key="9">
    <source>
        <dbReference type="ARBA" id="ARBA00022679"/>
    </source>
</evidence>
<comment type="subunit">
    <text evidence="4 15 17">Homodimer.</text>
</comment>
<feature type="binding site" evidence="15 16">
    <location>
        <position position="113"/>
    </location>
    <ligand>
        <name>S-adenosyl-L-methionine</name>
        <dbReference type="ChEBI" id="CHEBI:59789"/>
    </ligand>
</feature>
<evidence type="ECO:0000256" key="6">
    <source>
        <dbReference type="ARBA" id="ARBA00014679"/>
    </source>
</evidence>
<evidence type="ECO:0000256" key="15">
    <source>
        <dbReference type="HAMAP-Rule" id="MF_00605"/>
    </source>
</evidence>
<dbReference type="GO" id="GO:0052906">
    <property type="term" value="F:tRNA (guanine(37)-N1)-methyltransferase activity"/>
    <property type="evidence" value="ECO:0007669"/>
    <property type="project" value="UniProtKB-UniRule"/>
</dbReference>
<accession>A0A2K8L1X5</accession>
<dbReference type="PANTHER" id="PTHR46417:SF1">
    <property type="entry name" value="TRNA (GUANINE-N(1)-)-METHYLTRANSFERASE"/>
    <property type="match status" value="1"/>
</dbReference>
<evidence type="ECO:0000256" key="2">
    <source>
        <dbReference type="ARBA" id="ARBA00004496"/>
    </source>
</evidence>
<feature type="binding site" evidence="15 16">
    <location>
        <begin position="132"/>
        <end position="137"/>
    </location>
    <ligand>
        <name>S-adenosyl-L-methionine</name>
        <dbReference type="ChEBI" id="CHEBI:59789"/>
    </ligand>
</feature>
<dbReference type="GO" id="GO:0005829">
    <property type="term" value="C:cytosol"/>
    <property type="evidence" value="ECO:0007669"/>
    <property type="project" value="TreeGrafter"/>
</dbReference>
<evidence type="ECO:0000256" key="10">
    <source>
        <dbReference type="ARBA" id="ARBA00022691"/>
    </source>
</evidence>
<evidence type="ECO:0000256" key="4">
    <source>
        <dbReference type="ARBA" id="ARBA00011738"/>
    </source>
</evidence>
<dbReference type="SUPFAM" id="SSF75217">
    <property type="entry name" value="alpha/beta knot"/>
    <property type="match status" value="1"/>
</dbReference>
<comment type="subcellular location">
    <subcellularLocation>
        <location evidence="2 15 17">Cytoplasm</location>
    </subcellularLocation>
</comment>
<organism evidence="19 20">
    <name type="scientific">Mariprofundus ferrinatatus</name>
    <dbReference type="NCBI Taxonomy" id="1921087"/>
    <lineage>
        <taxon>Bacteria</taxon>
        <taxon>Pseudomonadati</taxon>
        <taxon>Pseudomonadota</taxon>
        <taxon>Candidatius Mariprofundia</taxon>
        <taxon>Mariprofundales</taxon>
        <taxon>Mariprofundaceae</taxon>
        <taxon>Mariprofundus</taxon>
    </lineage>
</organism>
<comment type="similarity">
    <text evidence="3 15 17">Belongs to the RNA methyltransferase TrmD family.</text>
</comment>
<dbReference type="Proteomes" id="UP000231637">
    <property type="component" value="Chromosome"/>
</dbReference>
<dbReference type="OrthoDB" id="5290334at2"/>
<dbReference type="NCBIfam" id="TIGR00088">
    <property type="entry name" value="trmD"/>
    <property type="match status" value="1"/>
</dbReference>
<feature type="domain" description="tRNA methyltransferase TRMD/TRM10-type" evidence="18">
    <location>
        <begin position="5"/>
        <end position="220"/>
    </location>
</feature>
<keyword evidence="8 15" id="KW-0489">Methyltransferase</keyword>
<dbReference type="KEGG" id="mfn:Ga0123462_0412"/>
<dbReference type="Pfam" id="PF01746">
    <property type="entry name" value="tRNA_m1G_MT"/>
    <property type="match status" value="1"/>
</dbReference>
<evidence type="ECO:0000259" key="18">
    <source>
        <dbReference type="Pfam" id="PF01746"/>
    </source>
</evidence>
<proteinExistence type="inferred from homology"/>
<evidence type="ECO:0000256" key="17">
    <source>
        <dbReference type="RuleBase" id="RU003464"/>
    </source>
</evidence>
<evidence type="ECO:0000256" key="11">
    <source>
        <dbReference type="ARBA" id="ARBA00022694"/>
    </source>
</evidence>
<dbReference type="InterPro" id="IPR029028">
    <property type="entry name" value="Alpha/beta_knot_MTases"/>
</dbReference>
<dbReference type="PANTHER" id="PTHR46417">
    <property type="entry name" value="TRNA (GUANINE-N(1)-)-METHYLTRANSFERASE"/>
    <property type="match status" value="1"/>
</dbReference>
<dbReference type="FunFam" id="3.40.1280.10:FF:000001">
    <property type="entry name" value="tRNA (guanine-N(1)-)-methyltransferase"/>
    <property type="match status" value="1"/>
</dbReference>
<evidence type="ECO:0000256" key="8">
    <source>
        <dbReference type="ARBA" id="ARBA00022603"/>
    </source>
</evidence>
<keyword evidence="10 15" id="KW-0949">S-adenosyl-L-methionine</keyword>
<evidence type="ECO:0000256" key="1">
    <source>
        <dbReference type="ARBA" id="ARBA00002634"/>
    </source>
</evidence>
<dbReference type="InterPro" id="IPR029026">
    <property type="entry name" value="tRNA_m1G_MTases_N"/>
</dbReference>
<name>A0A2K8L1X5_9PROT</name>
<keyword evidence="20" id="KW-1185">Reference proteome</keyword>
<dbReference type="RefSeq" id="WP_100264768.1">
    <property type="nucleotide sequence ID" value="NZ_CP018800.1"/>
</dbReference>
<protein>
    <recommendedName>
        <fullName evidence="6 15">tRNA (guanine-N(1)-)-methyltransferase</fullName>
        <ecNumber evidence="5 15">2.1.1.228</ecNumber>
    </recommendedName>
    <alternativeName>
        <fullName evidence="12 15">M1G-methyltransferase</fullName>
    </alternativeName>
    <alternativeName>
        <fullName evidence="13 15">tRNA [GM37] methyltransferase</fullName>
    </alternativeName>
</protein>
<gene>
    <name evidence="15" type="primary">trmD</name>
    <name evidence="19" type="ORF">Ga0123462_0412</name>
</gene>